<dbReference type="Proteomes" id="UP000275408">
    <property type="component" value="Unassembled WGS sequence"/>
</dbReference>
<dbReference type="Pfam" id="PF23283">
    <property type="entry name" value="D8C_UMOD"/>
    <property type="match status" value="1"/>
</dbReference>
<dbReference type="InterPro" id="IPR057774">
    <property type="entry name" value="D8C_UMOD/GP2/OIT3-like"/>
</dbReference>
<feature type="domain" description="UMOD/GP2/OIT3-like D8C" evidence="3">
    <location>
        <begin position="51"/>
        <end position="131"/>
    </location>
</feature>
<name>A0A3M6ULT3_POCDA</name>
<organism evidence="4 5">
    <name type="scientific">Pocillopora damicornis</name>
    <name type="common">Cauliflower coral</name>
    <name type="synonym">Millepora damicornis</name>
    <dbReference type="NCBI Taxonomy" id="46731"/>
    <lineage>
        <taxon>Eukaryota</taxon>
        <taxon>Metazoa</taxon>
        <taxon>Cnidaria</taxon>
        <taxon>Anthozoa</taxon>
        <taxon>Hexacorallia</taxon>
        <taxon>Scleractinia</taxon>
        <taxon>Astrocoeniina</taxon>
        <taxon>Pocilloporidae</taxon>
        <taxon>Pocillopora</taxon>
    </lineage>
</organism>
<accession>A0A3M6ULT3</accession>
<gene>
    <name evidence="4" type="ORF">pdam_00025804</name>
</gene>
<evidence type="ECO:0000313" key="4">
    <source>
        <dbReference type="EMBL" id="RMX54627.1"/>
    </source>
</evidence>
<evidence type="ECO:0000256" key="2">
    <source>
        <dbReference type="ARBA" id="ARBA00023157"/>
    </source>
</evidence>
<evidence type="ECO:0000256" key="1">
    <source>
        <dbReference type="ARBA" id="ARBA00022729"/>
    </source>
</evidence>
<dbReference type="EMBL" id="RCHS01001230">
    <property type="protein sequence ID" value="RMX54627.1"/>
    <property type="molecule type" value="Genomic_DNA"/>
</dbReference>
<keyword evidence="5" id="KW-1185">Reference proteome</keyword>
<dbReference type="AlphaFoldDB" id="A0A3M6ULT3"/>
<keyword evidence="1" id="KW-0732">Signal</keyword>
<dbReference type="PANTHER" id="PTHR36191">
    <property type="entry name" value="ENDO/EXONUCLEASE/PHOSPHATASE DOMAIN-CONTAINING PROTEIN-RELATED"/>
    <property type="match status" value="1"/>
</dbReference>
<proteinExistence type="predicted"/>
<comment type="caution">
    <text evidence="4">The sequence shown here is derived from an EMBL/GenBank/DDBJ whole genome shotgun (WGS) entry which is preliminary data.</text>
</comment>
<reference evidence="4 5" key="1">
    <citation type="journal article" date="2018" name="Sci. Rep.">
        <title>Comparative analysis of the Pocillopora damicornis genome highlights role of immune system in coral evolution.</title>
        <authorList>
            <person name="Cunning R."/>
            <person name="Bay R.A."/>
            <person name="Gillette P."/>
            <person name="Baker A.C."/>
            <person name="Traylor-Knowles N."/>
        </authorList>
    </citation>
    <scope>NUCLEOTIDE SEQUENCE [LARGE SCALE GENOMIC DNA]</scope>
    <source>
        <strain evidence="4">RSMAS</strain>
        <tissue evidence="4">Whole animal</tissue>
    </source>
</reference>
<dbReference type="PANTHER" id="PTHR36191:SF4">
    <property type="entry name" value="VWFD DOMAIN-CONTAINING PROTEIN"/>
    <property type="match status" value="1"/>
</dbReference>
<sequence length="134" mass="15044">PGFNGNGQSCSVDPCYHYSNLSEANRNKDYRTPQFGPAFCDDQLFAEWYRFVGDAGTKMPTTRVSAHRCGTDWSGWLNGAHPTLEDGEVYRKVCFSDRSAGCKSSTIILVKNCGSYFIYMLYPPRCTSRYCGTD</sequence>
<protein>
    <recommendedName>
        <fullName evidence="3">UMOD/GP2/OIT3-like D8C domain-containing protein</fullName>
    </recommendedName>
</protein>
<dbReference type="OrthoDB" id="5945417at2759"/>
<evidence type="ECO:0000313" key="5">
    <source>
        <dbReference type="Proteomes" id="UP000275408"/>
    </source>
</evidence>
<feature type="non-terminal residue" evidence="4">
    <location>
        <position position="1"/>
    </location>
</feature>
<evidence type="ECO:0000259" key="3">
    <source>
        <dbReference type="Pfam" id="PF23283"/>
    </source>
</evidence>
<keyword evidence="2" id="KW-1015">Disulfide bond</keyword>